<organism evidence="1 2">
    <name type="scientific">Promicromonospora kroppenstedtii</name>
    <dbReference type="NCBI Taxonomy" id="440482"/>
    <lineage>
        <taxon>Bacteria</taxon>
        <taxon>Bacillati</taxon>
        <taxon>Actinomycetota</taxon>
        <taxon>Actinomycetes</taxon>
        <taxon>Micrococcales</taxon>
        <taxon>Promicromonosporaceae</taxon>
        <taxon>Promicromonospora</taxon>
    </lineage>
</organism>
<evidence type="ECO:0000313" key="1">
    <source>
        <dbReference type="EMBL" id="MFI2487948.1"/>
    </source>
</evidence>
<dbReference type="SUPFAM" id="SSF53756">
    <property type="entry name" value="UDP-Glycosyltransferase/glycogen phosphorylase"/>
    <property type="match status" value="1"/>
</dbReference>
<dbReference type="EC" id="2.4.-.-" evidence="1"/>
<dbReference type="Gene3D" id="3.40.50.2000">
    <property type="entry name" value="Glycogen Phosphorylase B"/>
    <property type="match status" value="1"/>
</dbReference>
<evidence type="ECO:0000313" key="2">
    <source>
        <dbReference type="Proteomes" id="UP001611580"/>
    </source>
</evidence>
<name>A0ABW7XK89_9MICO</name>
<dbReference type="RefSeq" id="WP_397405069.1">
    <property type="nucleotide sequence ID" value="NZ_JBIRYI010000007.1"/>
</dbReference>
<proteinExistence type="predicted"/>
<keyword evidence="2" id="KW-1185">Reference proteome</keyword>
<reference evidence="1 2" key="1">
    <citation type="submission" date="2024-10" db="EMBL/GenBank/DDBJ databases">
        <title>The Natural Products Discovery Center: Release of the First 8490 Sequenced Strains for Exploring Actinobacteria Biosynthetic Diversity.</title>
        <authorList>
            <person name="Kalkreuter E."/>
            <person name="Kautsar S.A."/>
            <person name="Yang D."/>
            <person name="Bader C.D."/>
            <person name="Teijaro C.N."/>
            <person name="Fluegel L."/>
            <person name="Davis C.M."/>
            <person name="Simpson J.R."/>
            <person name="Lauterbach L."/>
            <person name="Steele A.D."/>
            <person name="Gui C."/>
            <person name="Meng S."/>
            <person name="Li G."/>
            <person name="Viehrig K."/>
            <person name="Ye F."/>
            <person name="Su P."/>
            <person name="Kiefer A.F."/>
            <person name="Nichols A."/>
            <person name="Cepeda A.J."/>
            <person name="Yan W."/>
            <person name="Fan B."/>
            <person name="Jiang Y."/>
            <person name="Adhikari A."/>
            <person name="Zheng C.-J."/>
            <person name="Schuster L."/>
            <person name="Cowan T.M."/>
            <person name="Smanski M.J."/>
            <person name="Chevrette M.G."/>
            <person name="De Carvalho L.P.S."/>
            <person name="Shen B."/>
        </authorList>
    </citation>
    <scope>NUCLEOTIDE SEQUENCE [LARGE SCALE GENOMIC DNA]</scope>
    <source>
        <strain evidence="1 2">NPDC019481</strain>
    </source>
</reference>
<sequence>MPTTIVPVRVLHTAGDRTGGNLRYVDQVHQGGARAGIETLFFSWPRALLGSYDVLHVHWPESLVRHRTVAGTLVKRLLMRAVLLRLAVRGTPLVRTVHNEEPHEPGGRGERRVLAAIDRRTALRVVLNPATRVPPGARSVEIPHGHFRGRFHVDPAWVSRPGRLLQVGRIRPYKGTEHLLDVFSALPDPDLSLRIVGNPLDAAIAGVVRRAAETDPRVTHRLEFVDDADLVREVRAAELVVLAYTTFHNSGVALLALSLDRPVLMPRSDSSAALRQEVGAGWVHLYDGALTGADVERAVSAIRSGRRTAAPDLTDRDWDLVGRRHRAAYLTALGRPS</sequence>
<protein>
    <submittedName>
        <fullName evidence="1">Glycosyltransferase</fullName>
        <ecNumber evidence="1">2.4.-.-</ecNumber>
    </submittedName>
</protein>
<comment type="caution">
    <text evidence="1">The sequence shown here is derived from an EMBL/GenBank/DDBJ whole genome shotgun (WGS) entry which is preliminary data.</text>
</comment>
<keyword evidence="1" id="KW-0328">Glycosyltransferase</keyword>
<gene>
    <name evidence="1" type="ORF">ACH47X_13615</name>
</gene>
<dbReference type="GO" id="GO:0016757">
    <property type="term" value="F:glycosyltransferase activity"/>
    <property type="evidence" value="ECO:0007669"/>
    <property type="project" value="UniProtKB-KW"/>
</dbReference>
<dbReference type="EMBL" id="JBIRYI010000007">
    <property type="protein sequence ID" value="MFI2487948.1"/>
    <property type="molecule type" value="Genomic_DNA"/>
</dbReference>
<dbReference type="Proteomes" id="UP001611580">
    <property type="component" value="Unassembled WGS sequence"/>
</dbReference>
<keyword evidence="1" id="KW-0808">Transferase</keyword>
<accession>A0ABW7XK89</accession>
<dbReference type="Pfam" id="PF13692">
    <property type="entry name" value="Glyco_trans_1_4"/>
    <property type="match status" value="1"/>
</dbReference>